<dbReference type="GO" id="GO:0016853">
    <property type="term" value="F:isomerase activity"/>
    <property type="evidence" value="ECO:0007669"/>
    <property type="project" value="UniProtKB-KW"/>
</dbReference>
<dbReference type="Pfam" id="PF01261">
    <property type="entry name" value="AP_endonuc_2"/>
    <property type="match status" value="1"/>
</dbReference>
<evidence type="ECO:0000259" key="1">
    <source>
        <dbReference type="Pfam" id="PF01261"/>
    </source>
</evidence>
<comment type="caution">
    <text evidence="2">The sequence shown here is derived from an EMBL/GenBank/DDBJ whole genome shotgun (WGS) entry which is preliminary data.</text>
</comment>
<dbReference type="AlphaFoldDB" id="A0A3D3QZR3"/>
<organism evidence="2 3">
    <name type="scientific">Gimesia maris</name>
    <dbReference type="NCBI Taxonomy" id="122"/>
    <lineage>
        <taxon>Bacteria</taxon>
        <taxon>Pseudomonadati</taxon>
        <taxon>Planctomycetota</taxon>
        <taxon>Planctomycetia</taxon>
        <taxon>Planctomycetales</taxon>
        <taxon>Planctomycetaceae</taxon>
        <taxon>Gimesia</taxon>
    </lineage>
</organism>
<keyword evidence="2" id="KW-0413">Isomerase</keyword>
<dbReference type="EMBL" id="DQAY01000022">
    <property type="protein sequence ID" value="HCO22083.1"/>
    <property type="molecule type" value="Genomic_DNA"/>
</dbReference>
<dbReference type="Gene3D" id="3.20.20.150">
    <property type="entry name" value="Divalent-metal-dependent TIM barrel enzymes"/>
    <property type="match status" value="1"/>
</dbReference>
<gene>
    <name evidence="2" type="ORF">DIT97_03060</name>
</gene>
<dbReference type="PANTHER" id="PTHR12110:SF53">
    <property type="entry name" value="BLR5974 PROTEIN"/>
    <property type="match status" value="1"/>
</dbReference>
<dbReference type="InterPro" id="IPR050312">
    <property type="entry name" value="IolE/XylAMocC-like"/>
</dbReference>
<evidence type="ECO:0000313" key="3">
    <source>
        <dbReference type="Proteomes" id="UP000263642"/>
    </source>
</evidence>
<dbReference type="InterPro" id="IPR006311">
    <property type="entry name" value="TAT_signal"/>
</dbReference>
<reference evidence="2 3" key="1">
    <citation type="journal article" date="2018" name="Nat. Biotechnol.">
        <title>A standardized bacterial taxonomy based on genome phylogeny substantially revises the tree of life.</title>
        <authorList>
            <person name="Parks D.H."/>
            <person name="Chuvochina M."/>
            <person name="Waite D.W."/>
            <person name="Rinke C."/>
            <person name="Skarshewski A."/>
            <person name="Chaumeil P.A."/>
            <person name="Hugenholtz P."/>
        </authorList>
    </citation>
    <scope>NUCLEOTIDE SEQUENCE [LARGE SCALE GENOMIC DNA]</scope>
    <source>
        <strain evidence="2">UBA9375</strain>
    </source>
</reference>
<dbReference type="Proteomes" id="UP000263642">
    <property type="component" value="Unassembled WGS sequence"/>
</dbReference>
<evidence type="ECO:0000313" key="2">
    <source>
        <dbReference type="EMBL" id="HCO22083.1"/>
    </source>
</evidence>
<dbReference type="PANTHER" id="PTHR12110">
    <property type="entry name" value="HYDROXYPYRUVATE ISOMERASE"/>
    <property type="match status" value="1"/>
</dbReference>
<accession>A0A3D3QZR3</accession>
<dbReference type="PROSITE" id="PS51318">
    <property type="entry name" value="TAT"/>
    <property type="match status" value="1"/>
</dbReference>
<name>A0A3D3QZR3_9PLAN</name>
<feature type="domain" description="Xylose isomerase-like TIM barrel" evidence="1">
    <location>
        <begin position="97"/>
        <end position="311"/>
    </location>
</feature>
<protein>
    <submittedName>
        <fullName evidence="2">Sugar phosphate isomerase/epimerase</fullName>
    </submittedName>
</protein>
<sequence>MAVHSDSPFNGETSRRDFLKSSSAWGFAALTAGSLISDTSFAAGVQKKETPEHLKLSLAAYSFHRYMQQSWPKTRERKTPATMTIQDFVRYCGEQKLDGCELTSYYFPNPVSEDYLKETRDLAGSLGLAVSGTAIGNDFCLPKGTARDEQLEMTRKWIDYSAILGAPVIRIFAGRVPQGGNEAEAIRMCQAGINESLKYAEKKGVSLALENHGGITSTPEQMMRIIDGIDKAPNFGINFDSGNFRTEHPYQDLEKIAPLAINAQIKVEMGGRGNEVPADIPRIVKILKDAHYKNFIVLEYEAKEEPKEAIPGYLKQLRKLI</sequence>
<proteinExistence type="predicted"/>
<dbReference type="SUPFAM" id="SSF51658">
    <property type="entry name" value="Xylose isomerase-like"/>
    <property type="match status" value="1"/>
</dbReference>
<dbReference type="InterPro" id="IPR036237">
    <property type="entry name" value="Xyl_isomerase-like_sf"/>
</dbReference>
<dbReference type="InterPro" id="IPR013022">
    <property type="entry name" value="Xyl_isomerase-like_TIM-brl"/>
</dbReference>